<accession>A0A644ZLB5</accession>
<proteinExistence type="predicted"/>
<evidence type="ECO:0000313" key="1">
    <source>
        <dbReference type="EMBL" id="MPM41576.1"/>
    </source>
</evidence>
<reference evidence="1" key="1">
    <citation type="submission" date="2019-08" db="EMBL/GenBank/DDBJ databases">
        <authorList>
            <person name="Kucharzyk K."/>
            <person name="Murdoch R.W."/>
            <person name="Higgins S."/>
            <person name="Loffler F."/>
        </authorList>
    </citation>
    <scope>NUCLEOTIDE SEQUENCE</scope>
</reference>
<evidence type="ECO:0008006" key="2">
    <source>
        <dbReference type="Google" id="ProtNLM"/>
    </source>
</evidence>
<gene>
    <name evidence="1" type="ORF">SDC9_88231</name>
</gene>
<protein>
    <recommendedName>
        <fullName evidence="2">DUF1566 domain-containing protein</fullName>
    </recommendedName>
</protein>
<name>A0A644ZLB5_9ZZZZ</name>
<comment type="caution">
    <text evidence="1">The sequence shown here is derived from an EMBL/GenBank/DDBJ whole genome shotgun (WGS) entry which is preliminary data.</text>
</comment>
<dbReference type="AlphaFoldDB" id="A0A644ZLB5"/>
<organism evidence="1">
    <name type="scientific">bioreactor metagenome</name>
    <dbReference type="NCBI Taxonomy" id="1076179"/>
    <lineage>
        <taxon>unclassified sequences</taxon>
        <taxon>metagenomes</taxon>
        <taxon>ecological metagenomes</taxon>
    </lineage>
</organism>
<sequence length="125" mass="14587">MRTETGVGTGEENTAKLVEAMKDDAHSQGYSTKYYAARMCADSQITVRGIKDDDWFLPSLDELHLMYLNLKQNNLGMLWHSNYWSSSEYASGYISVYAWTQQFQYDLKDTEYRKNDCRVRPVRAF</sequence>
<dbReference type="EMBL" id="VSSQ01009422">
    <property type="protein sequence ID" value="MPM41576.1"/>
    <property type="molecule type" value="Genomic_DNA"/>
</dbReference>